<keyword evidence="7" id="KW-0472">Membrane</keyword>
<feature type="signal peptide" evidence="9">
    <location>
        <begin position="1"/>
        <end position="28"/>
    </location>
</feature>
<evidence type="ECO:0000256" key="5">
    <source>
        <dbReference type="ARBA" id="ARBA00022889"/>
    </source>
</evidence>
<evidence type="ECO:0000256" key="7">
    <source>
        <dbReference type="ARBA" id="ARBA00023136"/>
    </source>
</evidence>
<proteinExistence type="predicted"/>
<evidence type="ECO:0000256" key="6">
    <source>
        <dbReference type="ARBA" id="ARBA00022989"/>
    </source>
</evidence>
<evidence type="ECO:0000256" key="1">
    <source>
        <dbReference type="ARBA" id="ARBA00004370"/>
    </source>
</evidence>
<keyword evidence="5" id="KW-0130">Cell adhesion</keyword>
<gene>
    <name evidence="11" type="ORF">NP493_37g10023</name>
</gene>
<evidence type="ECO:0000256" key="4">
    <source>
        <dbReference type="ARBA" id="ARBA00022837"/>
    </source>
</evidence>
<dbReference type="PROSITE" id="PS00232">
    <property type="entry name" value="CADHERIN_1"/>
    <property type="match status" value="1"/>
</dbReference>
<dbReference type="SMART" id="SM00112">
    <property type="entry name" value="CA"/>
    <property type="match status" value="2"/>
</dbReference>
<evidence type="ECO:0000259" key="10">
    <source>
        <dbReference type="PROSITE" id="PS50268"/>
    </source>
</evidence>
<name>A0AAD9PCJ8_RIDPI</name>
<keyword evidence="9" id="KW-0732">Signal</keyword>
<keyword evidence="3" id="KW-0677">Repeat</keyword>
<reference evidence="11" key="1">
    <citation type="journal article" date="2023" name="Mol. Biol. Evol.">
        <title>Third-Generation Sequencing Reveals the Adaptive Role of the Epigenome in Three Deep-Sea Polychaetes.</title>
        <authorList>
            <person name="Perez M."/>
            <person name="Aroh O."/>
            <person name="Sun Y."/>
            <person name="Lan Y."/>
            <person name="Juniper S.K."/>
            <person name="Young C.R."/>
            <person name="Angers B."/>
            <person name="Qian P.Y."/>
        </authorList>
    </citation>
    <scope>NUCLEOTIDE SEQUENCE</scope>
    <source>
        <strain evidence="11">R07B-5</strain>
    </source>
</reference>
<comment type="subcellular location">
    <subcellularLocation>
        <location evidence="1">Membrane</location>
    </subcellularLocation>
</comment>
<keyword evidence="12" id="KW-1185">Reference proteome</keyword>
<dbReference type="GO" id="GO:0005509">
    <property type="term" value="F:calcium ion binding"/>
    <property type="evidence" value="ECO:0007669"/>
    <property type="project" value="UniProtKB-UniRule"/>
</dbReference>
<dbReference type="AlphaFoldDB" id="A0AAD9PCJ8"/>
<sequence length="464" mass="51941">MAATRNRLFLLLLSCAGSLLMLSSPGRADAPGVDRFSIPRDAAPGYLVGSLASWGQQIGLRGKYSRYFLVRPNGDIVVTGDLSTLAESSFSVATSNRQGAWKWQGVIYIDLVDPGDNRLRHHSDMHVFQQPFYEGHVLENSPGGSQVRGLANIAVKHTHKHPGRSIQYRITAGGNDSFELVPNFGATSVSLHTTQPLDREQTLEYTLTVEATSKNMMPAVAKILVVVDDENDHTPIFEKTVYSVTIKADTPAHTTVFRVTASDPDLGNITYVLNNERNIFKINRTTGEIVLRSRPYLQSNNYVLTVFAKDDGGKRSQTVIVRINVVGSLNFDLSSHDVSPRHRRNVQYIRPIERDIEENMIGDLMDLPNEINERFSFKEPAPDMLYIHPVTGVVRLKQGKRLDYESQKEIDFTVIITRTDDATGRSCCHVFDTHVMCPHLAFSQEVLGEWLQSHPTFTITTFQL</sequence>
<protein>
    <recommendedName>
        <fullName evidence="10">Cadherin domain-containing protein</fullName>
    </recommendedName>
</protein>
<dbReference type="Gene3D" id="2.60.40.60">
    <property type="entry name" value="Cadherins"/>
    <property type="match status" value="2"/>
</dbReference>
<evidence type="ECO:0000256" key="3">
    <source>
        <dbReference type="ARBA" id="ARBA00022737"/>
    </source>
</evidence>
<dbReference type="Pfam" id="PF00028">
    <property type="entry name" value="Cadherin"/>
    <property type="match status" value="2"/>
</dbReference>
<feature type="domain" description="Cadherin" evidence="10">
    <location>
        <begin position="129"/>
        <end position="237"/>
    </location>
</feature>
<dbReference type="GO" id="GO:0005886">
    <property type="term" value="C:plasma membrane"/>
    <property type="evidence" value="ECO:0007669"/>
    <property type="project" value="InterPro"/>
</dbReference>
<feature type="chain" id="PRO_5042200333" description="Cadherin domain-containing protein" evidence="9">
    <location>
        <begin position="29"/>
        <end position="464"/>
    </location>
</feature>
<evidence type="ECO:0000256" key="8">
    <source>
        <dbReference type="PROSITE-ProRule" id="PRU00043"/>
    </source>
</evidence>
<dbReference type="PANTHER" id="PTHR24025:SF23">
    <property type="entry name" value="NEURAL-CADHERIN"/>
    <property type="match status" value="1"/>
</dbReference>
<dbReference type="CDD" id="cd11304">
    <property type="entry name" value="Cadherin_repeat"/>
    <property type="match status" value="3"/>
</dbReference>
<keyword evidence="2" id="KW-0812">Transmembrane</keyword>
<dbReference type="PROSITE" id="PS50268">
    <property type="entry name" value="CADHERIN_2"/>
    <property type="match status" value="2"/>
</dbReference>
<evidence type="ECO:0000256" key="9">
    <source>
        <dbReference type="SAM" id="SignalP"/>
    </source>
</evidence>
<organism evidence="11 12">
    <name type="scientific">Ridgeia piscesae</name>
    <name type="common">Tubeworm</name>
    <dbReference type="NCBI Taxonomy" id="27915"/>
    <lineage>
        <taxon>Eukaryota</taxon>
        <taxon>Metazoa</taxon>
        <taxon>Spiralia</taxon>
        <taxon>Lophotrochozoa</taxon>
        <taxon>Annelida</taxon>
        <taxon>Polychaeta</taxon>
        <taxon>Sedentaria</taxon>
        <taxon>Canalipalpata</taxon>
        <taxon>Sabellida</taxon>
        <taxon>Siboglinidae</taxon>
        <taxon>Ridgeia</taxon>
    </lineage>
</organism>
<dbReference type="InterPro" id="IPR002126">
    <property type="entry name" value="Cadherin-like_dom"/>
</dbReference>
<dbReference type="Proteomes" id="UP001209878">
    <property type="component" value="Unassembled WGS sequence"/>
</dbReference>
<evidence type="ECO:0000313" key="12">
    <source>
        <dbReference type="Proteomes" id="UP001209878"/>
    </source>
</evidence>
<dbReference type="InterPro" id="IPR020894">
    <property type="entry name" value="Cadherin_CS"/>
</dbReference>
<dbReference type="PRINTS" id="PR00205">
    <property type="entry name" value="CADHERIN"/>
</dbReference>
<evidence type="ECO:0000256" key="2">
    <source>
        <dbReference type="ARBA" id="ARBA00022692"/>
    </source>
</evidence>
<dbReference type="GO" id="GO:0007156">
    <property type="term" value="P:homophilic cell adhesion via plasma membrane adhesion molecules"/>
    <property type="evidence" value="ECO:0007669"/>
    <property type="project" value="InterPro"/>
</dbReference>
<dbReference type="InterPro" id="IPR050971">
    <property type="entry name" value="Cadherin-domain_protein"/>
</dbReference>
<dbReference type="InterPro" id="IPR015919">
    <property type="entry name" value="Cadherin-like_sf"/>
</dbReference>
<dbReference type="PANTHER" id="PTHR24025">
    <property type="entry name" value="DESMOGLEIN FAMILY MEMBER"/>
    <property type="match status" value="1"/>
</dbReference>
<evidence type="ECO:0000313" key="11">
    <source>
        <dbReference type="EMBL" id="KAK2192193.1"/>
    </source>
</evidence>
<feature type="domain" description="Cadherin" evidence="10">
    <location>
        <begin position="238"/>
        <end position="342"/>
    </location>
</feature>
<dbReference type="SUPFAM" id="SSF49313">
    <property type="entry name" value="Cadherin-like"/>
    <property type="match status" value="3"/>
</dbReference>
<dbReference type="EMBL" id="JAODUO010000037">
    <property type="protein sequence ID" value="KAK2192193.1"/>
    <property type="molecule type" value="Genomic_DNA"/>
</dbReference>
<dbReference type="GO" id="GO:0005911">
    <property type="term" value="C:cell-cell junction"/>
    <property type="evidence" value="ECO:0007669"/>
    <property type="project" value="TreeGrafter"/>
</dbReference>
<accession>A0AAD9PCJ8</accession>
<keyword evidence="4 8" id="KW-0106">Calcium</keyword>
<comment type="caution">
    <text evidence="11">The sequence shown here is derived from an EMBL/GenBank/DDBJ whole genome shotgun (WGS) entry which is preliminary data.</text>
</comment>
<keyword evidence="6" id="KW-1133">Transmembrane helix</keyword>